<comment type="caution">
    <text evidence="1">The sequence shown here is derived from an EMBL/GenBank/DDBJ whole genome shotgun (WGS) entry which is preliminary data.</text>
</comment>
<proteinExistence type="predicted"/>
<protein>
    <submittedName>
        <fullName evidence="1">Uncharacterized protein</fullName>
    </submittedName>
</protein>
<sequence>MIVEALHTDFHLGLAGKLIDITEIELEIRRSSRTLQVKDRAIEGHLDCLDGPPTEVEAASEDERLRFEELSALELRSKLERNKAEKTDHLSHLCDFYDEVVGSSMGYFYFPADRSILLDHYQHLISWLQDNRRCFIRLTDQRTVLEKERALELTKEREVDNPSSTAVDNSLQLTDLEKRVKDLWQLPFKFRGSTTRGSQSRESAFSGLSVLQKTLQDIRQIKKQSIDFRKYSSPVVVQARNDDLSSCLSKIQSGLQELQTACLACDAEILVIKEGFKDALATSSPQPSMLPIDIIQSEIESALNTTVREAFESAKNECITRILTDFPSGNKNPNQQYAWKLLQKTFDIVDRETNTMAFKRSDPDLSGPLYAALY</sequence>
<gene>
    <name evidence="1" type="ORF">CPB84DRAFT_40630</name>
</gene>
<accession>A0A9P5TV33</accession>
<dbReference type="OrthoDB" id="10602567at2759"/>
<evidence type="ECO:0000313" key="1">
    <source>
        <dbReference type="EMBL" id="KAF8913983.1"/>
    </source>
</evidence>
<dbReference type="Proteomes" id="UP000724874">
    <property type="component" value="Unassembled WGS sequence"/>
</dbReference>
<name>A0A9P5TV33_GYMJU</name>
<dbReference type="EMBL" id="JADNYJ010000001">
    <property type="protein sequence ID" value="KAF8913983.1"/>
    <property type="molecule type" value="Genomic_DNA"/>
</dbReference>
<evidence type="ECO:0000313" key="2">
    <source>
        <dbReference type="Proteomes" id="UP000724874"/>
    </source>
</evidence>
<keyword evidence="2" id="KW-1185">Reference proteome</keyword>
<dbReference type="AlphaFoldDB" id="A0A9P5TV33"/>
<reference evidence="1" key="1">
    <citation type="submission" date="2020-11" db="EMBL/GenBank/DDBJ databases">
        <authorList>
            <consortium name="DOE Joint Genome Institute"/>
            <person name="Ahrendt S."/>
            <person name="Riley R."/>
            <person name="Andreopoulos W."/>
            <person name="LaButti K."/>
            <person name="Pangilinan J."/>
            <person name="Ruiz-duenas F.J."/>
            <person name="Barrasa J.M."/>
            <person name="Sanchez-Garcia M."/>
            <person name="Camarero S."/>
            <person name="Miyauchi S."/>
            <person name="Serrano A."/>
            <person name="Linde D."/>
            <person name="Babiker R."/>
            <person name="Drula E."/>
            <person name="Ayuso-Fernandez I."/>
            <person name="Pacheco R."/>
            <person name="Padilla G."/>
            <person name="Ferreira P."/>
            <person name="Barriuso J."/>
            <person name="Kellner H."/>
            <person name="Castanera R."/>
            <person name="Alfaro M."/>
            <person name="Ramirez L."/>
            <person name="Pisabarro A.G."/>
            <person name="Kuo A."/>
            <person name="Tritt A."/>
            <person name="Lipzen A."/>
            <person name="He G."/>
            <person name="Yan M."/>
            <person name="Ng V."/>
            <person name="Cullen D."/>
            <person name="Martin F."/>
            <person name="Rosso M.-N."/>
            <person name="Henrissat B."/>
            <person name="Hibbett D."/>
            <person name="Martinez A.T."/>
            <person name="Grigoriev I.V."/>
        </authorList>
    </citation>
    <scope>NUCLEOTIDE SEQUENCE</scope>
    <source>
        <strain evidence="1">AH 44721</strain>
    </source>
</reference>
<organism evidence="1 2">
    <name type="scientific">Gymnopilus junonius</name>
    <name type="common">Spectacular rustgill mushroom</name>
    <name type="synonym">Gymnopilus spectabilis subsp. junonius</name>
    <dbReference type="NCBI Taxonomy" id="109634"/>
    <lineage>
        <taxon>Eukaryota</taxon>
        <taxon>Fungi</taxon>
        <taxon>Dikarya</taxon>
        <taxon>Basidiomycota</taxon>
        <taxon>Agaricomycotina</taxon>
        <taxon>Agaricomycetes</taxon>
        <taxon>Agaricomycetidae</taxon>
        <taxon>Agaricales</taxon>
        <taxon>Agaricineae</taxon>
        <taxon>Hymenogastraceae</taxon>
        <taxon>Gymnopilus</taxon>
    </lineage>
</organism>